<dbReference type="EMBL" id="JAIZAY010000005">
    <property type="protein sequence ID" value="KAJ8041970.1"/>
    <property type="molecule type" value="Genomic_DNA"/>
</dbReference>
<dbReference type="Proteomes" id="UP001152320">
    <property type="component" value="Chromosome 5"/>
</dbReference>
<protein>
    <submittedName>
        <fullName evidence="1">Uncharacterized protein</fullName>
    </submittedName>
</protein>
<evidence type="ECO:0000313" key="1">
    <source>
        <dbReference type="EMBL" id="KAJ8041970.1"/>
    </source>
</evidence>
<sequence>MPWTMPHICIQIVLQEEILRATFFSSFSANHIICTHLVHVLYCSNFGNPRLIILHKLCHFPHSFR</sequence>
<name>A0A9Q1HDF8_HOLLE</name>
<organism evidence="1 2">
    <name type="scientific">Holothuria leucospilota</name>
    <name type="common">Black long sea cucumber</name>
    <name type="synonym">Mertensiothuria leucospilota</name>
    <dbReference type="NCBI Taxonomy" id="206669"/>
    <lineage>
        <taxon>Eukaryota</taxon>
        <taxon>Metazoa</taxon>
        <taxon>Echinodermata</taxon>
        <taxon>Eleutherozoa</taxon>
        <taxon>Echinozoa</taxon>
        <taxon>Holothuroidea</taxon>
        <taxon>Aspidochirotacea</taxon>
        <taxon>Aspidochirotida</taxon>
        <taxon>Holothuriidae</taxon>
        <taxon>Holothuria</taxon>
    </lineage>
</organism>
<accession>A0A9Q1HDF8</accession>
<proteinExistence type="predicted"/>
<keyword evidence="2" id="KW-1185">Reference proteome</keyword>
<evidence type="ECO:0000313" key="2">
    <source>
        <dbReference type="Proteomes" id="UP001152320"/>
    </source>
</evidence>
<gene>
    <name evidence="1" type="ORF">HOLleu_12921</name>
</gene>
<reference evidence="1" key="1">
    <citation type="submission" date="2021-10" db="EMBL/GenBank/DDBJ databases">
        <title>Tropical sea cucumber genome reveals ecological adaptation and Cuvierian tubules defense mechanism.</title>
        <authorList>
            <person name="Chen T."/>
        </authorList>
    </citation>
    <scope>NUCLEOTIDE SEQUENCE</scope>
    <source>
        <strain evidence="1">Nanhai2018</strain>
        <tissue evidence="1">Muscle</tissue>
    </source>
</reference>
<dbReference type="AlphaFoldDB" id="A0A9Q1HDF8"/>
<comment type="caution">
    <text evidence="1">The sequence shown here is derived from an EMBL/GenBank/DDBJ whole genome shotgun (WGS) entry which is preliminary data.</text>
</comment>